<protein>
    <recommendedName>
        <fullName evidence="3">DUF229 domain containing protein</fullName>
    </recommendedName>
</protein>
<dbReference type="GO" id="GO:0005615">
    <property type="term" value="C:extracellular space"/>
    <property type="evidence" value="ECO:0007669"/>
    <property type="project" value="TreeGrafter"/>
</dbReference>
<dbReference type="AlphaFoldDB" id="A0A6J8E578"/>
<dbReference type="PANTHER" id="PTHR10974">
    <property type="entry name" value="FI08016P-RELATED"/>
    <property type="match status" value="1"/>
</dbReference>
<dbReference type="OrthoDB" id="413313at2759"/>
<dbReference type="Pfam" id="PF02995">
    <property type="entry name" value="DUF229"/>
    <property type="match status" value="1"/>
</dbReference>
<evidence type="ECO:0000313" key="2">
    <source>
        <dbReference type="Proteomes" id="UP000507470"/>
    </source>
</evidence>
<accession>A0A6J8E578</accession>
<evidence type="ECO:0000313" key="1">
    <source>
        <dbReference type="EMBL" id="CAC5414712.1"/>
    </source>
</evidence>
<sequence>MFHLYFGPGYMVYVHKNIQASCIIPEVNPYDKEIMKFFWKPDPIMCSKDSDLVYFDFNSTLHLNKTRAQSSIISCQYQEVIRKTNDDFDIELGPEVWFNSSVVVRTDFVNVKCFVGGKIVYSRLHYQVYRPREKEKRNSKRKYSVLIFGMDSVSRLAAIRELPKTMSYLEKNLGAYVFKGYTKLGDNTLPNMAPLITGHYAFSKEFPVVEHTTFDNHPFIWHNVSGLGGTTMFLEDWPRISTFNLGTSGGGGFRKPPTNHYMRPFYLAINHMQMFESPVSDVLQFLEDKNVKLSSTSYLCYGEKSLHVIAIDYFKRFLRAYKDDLKFTLVWNNKLSHNYVNFIKLADDDLLDLMTFLKTEGFLDNSFLFFLSDHGSRVDKIRNTPIGRLEERLPLISLVIPQQLKEAYPNLHENLKTNINRLTSPFDAYETIVDILNENFKSQEVAVPYPRGISLFRPIPNDRSCADAGIDEHNCVCYSSDSVNVKSPIVVTLAEYVTANINKQIQLEKCAKLSLKKIQYAKRIHSQLSYDASNQNKKPLLYMFYKPKEDLRERYQISFDVYPSNALFEVTVESYGQNHFVVLGDISRTNTYGNQSACITKTELRKFCYCV</sequence>
<organism evidence="1 2">
    <name type="scientific">Mytilus coruscus</name>
    <name type="common">Sea mussel</name>
    <dbReference type="NCBI Taxonomy" id="42192"/>
    <lineage>
        <taxon>Eukaryota</taxon>
        <taxon>Metazoa</taxon>
        <taxon>Spiralia</taxon>
        <taxon>Lophotrochozoa</taxon>
        <taxon>Mollusca</taxon>
        <taxon>Bivalvia</taxon>
        <taxon>Autobranchia</taxon>
        <taxon>Pteriomorphia</taxon>
        <taxon>Mytilida</taxon>
        <taxon>Mytiloidea</taxon>
        <taxon>Mytilidae</taxon>
        <taxon>Mytilinae</taxon>
        <taxon>Mytilus</taxon>
    </lineage>
</organism>
<keyword evidence="2" id="KW-1185">Reference proteome</keyword>
<dbReference type="InterPro" id="IPR004245">
    <property type="entry name" value="DUF229"/>
</dbReference>
<dbReference type="FunFam" id="3.40.720.10:FF:000017">
    <property type="entry name" value="Predicted protein"/>
    <property type="match status" value="1"/>
</dbReference>
<dbReference type="Proteomes" id="UP000507470">
    <property type="component" value="Unassembled WGS sequence"/>
</dbReference>
<dbReference type="PANTHER" id="PTHR10974:SF1">
    <property type="entry name" value="FI08016P-RELATED"/>
    <property type="match status" value="1"/>
</dbReference>
<evidence type="ECO:0008006" key="3">
    <source>
        <dbReference type="Google" id="ProtNLM"/>
    </source>
</evidence>
<dbReference type="EMBL" id="CACVKT020008353">
    <property type="protein sequence ID" value="CAC5414712.1"/>
    <property type="molecule type" value="Genomic_DNA"/>
</dbReference>
<dbReference type="Gene3D" id="3.40.720.10">
    <property type="entry name" value="Alkaline Phosphatase, subunit A"/>
    <property type="match status" value="1"/>
</dbReference>
<reference evidence="1 2" key="1">
    <citation type="submission" date="2020-06" db="EMBL/GenBank/DDBJ databases">
        <authorList>
            <person name="Li R."/>
            <person name="Bekaert M."/>
        </authorList>
    </citation>
    <scope>NUCLEOTIDE SEQUENCE [LARGE SCALE GENOMIC DNA]</scope>
    <source>
        <strain evidence="2">wild</strain>
    </source>
</reference>
<name>A0A6J8E578_MYTCO</name>
<dbReference type="InterPro" id="IPR017850">
    <property type="entry name" value="Alkaline_phosphatase_core_sf"/>
</dbReference>
<dbReference type="SUPFAM" id="SSF53649">
    <property type="entry name" value="Alkaline phosphatase-like"/>
    <property type="match status" value="1"/>
</dbReference>
<gene>
    <name evidence="1" type="ORF">MCOR_47464</name>
</gene>
<proteinExistence type="predicted"/>
<dbReference type="CDD" id="cd16021">
    <property type="entry name" value="ALP_like"/>
    <property type="match status" value="1"/>
</dbReference>